<evidence type="ECO:0000313" key="2">
    <source>
        <dbReference type="Proteomes" id="UP001239111"/>
    </source>
</evidence>
<evidence type="ECO:0000313" key="1">
    <source>
        <dbReference type="EMBL" id="KAJ8664396.1"/>
    </source>
</evidence>
<gene>
    <name evidence="1" type="ORF">QAD02_006058</name>
</gene>
<organism evidence="1 2">
    <name type="scientific">Eretmocerus hayati</name>
    <dbReference type="NCBI Taxonomy" id="131215"/>
    <lineage>
        <taxon>Eukaryota</taxon>
        <taxon>Metazoa</taxon>
        <taxon>Ecdysozoa</taxon>
        <taxon>Arthropoda</taxon>
        <taxon>Hexapoda</taxon>
        <taxon>Insecta</taxon>
        <taxon>Pterygota</taxon>
        <taxon>Neoptera</taxon>
        <taxon>Endopterygota</taxon>
        <taxon>Hymenoptera</taxon>
        <taxon>Apocrita</taxon>
        <taxon>Proctotrupomorpha</taxon>
        <taxon>Chalcidoidea</taxon>
        <taxon>Aphelinidae</taxon>
        <taxon>Aphelininae</taxon>
        <taxon>Eretmocerus</taxon>
    </lineage>
</organism>
<comment type="caution">
    <text evidence="1">The sequence shown here is derived from an EMBL/GenBank/DDBJ whole genome shotgun (WGS) entry which is preliminary data.</text>
</comment>
<protein>
    <submittedName>
        <fullName evidence="1">Uncharacterized protein</fullName>
    </submittedName>
</protein>
<keyword evidence="2" id="KW-1185">Reference proteome</keyword>
<dbReference type="Proteomes" id="UP001239111">
    <property type="component" value="Chromosome 4"/>
</dbReference>
<reference evidence="1" key="1">
    <citation type="submission" date="2023-04" db="EMBL/GenBank/DDBJ databases">
        <title>A chromosome-level genome assembly of the parasitoid wasp Eretmocerus hayati.</title>
        <authorList>
            <person name="Zhong Y."/>
            <person name="Liu S."/>
            <person name="Liu Y."/>
        </authorList>
    </citation>
    <scope>NUCLEOTIDE SEQUENCE</scope>
    <source>
        <strain evidence="1">ZJU_SS_LIU_2023</strain>
    </source>
</reference>
<sequence>MVENPRNPLHRFFNSVVAIVDGPITFFREKIVTPNQKHYPYYHQIYQRVPTIDECYTHDEVCKFEAQHQFLRDMNVDSEILSILRQRYEHCNFEDINQRGEEKCEVLYDIYKENAANWFAKYGDLGPYPDVVFAFSKQKHRLVWERRHGPVGTGMKEDPYKVEDPEKKEAPPVTGAKSRDSYW</sequence>
<name>A0ACC2N0N0_9HYME</name>
<dbReference type="EMBL" id="CM056744">
    <property type="protein sequence ID" value="KAJ8664396.1"/>
    <property type="molecule type" value="Genomic_DNA"/>
</dbReference>
<accession>A0ACC2N0N0</accession>
<proteinExistence type="predicted"/>